<dbReference type="EMBL" id="BLAL01000223">
    <property type="protein sequence ID" value="GES93214.1"/>
    <property type="molecule type" value="Genomic_DNA"/>
</dbReference>
<feature type="domain" description="DUF7789" evidence="2">
    <location>
        <begin position="194"/>
        <end position="320"/>
    </location>
</feature>
<dbReference type="Proteomes" id="UP000615446">
    <property type="component" value="Unassembled WGS sequence"/>
</dbReference>
<dbReference type="InterPro" id="IPR056691">
    <property type="entry name" value="DUF7789"/>
</dbReference>
<feature type="transmembrane region" description="Helical" evidence="1">
    <location>
        <begin position="203"/>
        <end position="232"/>
    </location>
</feature>
<evidence type="ECO:0000259" key="2">
    <source>
        <dbReference type="Pfam" id="PF25044"/>
    </source>
</evidence>
<accession>A0A8H3QXP8</accession>
<gene>
    <name evidence="3" type="ORF">RCL2_001996800</name>
</gene>
<feature type="transmembrane region" description="Helical" evidence="1">
    <location>
        <begin position="161"/>
        <end position="182"/>
    </location>
</feature>
<feature type="transmembrane region" description="Helical" evidence="1">
    <location>
        <begin position="20"/>
        <end position="39"/>
    </location>
</feature>
<evidence type="ECO:0000313" key="4">
    <source>
        <dbReference type="Proteomes" id="UP000615446"/>
    </source>
</evidence>
<dbReference type="PANTHER" id="PTHR34391">
    <property type="entry name" value="UPF0658 GOLGI APPARATUS MEMBRANE PROTEIN C1952.10C-RELATED"/>
    <property type="match status" value="1"/>
</dbReference>
<dbReference type="AlphaFoldDB" id="A0A8H3QXP8"/>
<keyword evidence="1" id="KW-0472">Membrane</keyword>
<feature type="transmembrane region" description="Helical" evidence="1">
    <location>
        <begin position="112"/>
        <end position="130"/>
    </location>
</feature>
<feature type="transmembrane region" description="Helical" evidence="1">
    <location>
        <begin position="86"/>
        <end position="105"/>
    </location>
</feature>
<feature type="transmembrane region" description="Helical" evidence="1">
    <location>
        <begin position="302"/>
        <end position="325"/>
    </location>
</feature>
<dbReference type="GO" id="GO:0005794">
    <property type="term" value="C:Golgi apparatus"/>
    <property type="evidence" value="ECO:0007669"/>
    <property type="project" value="TreeGrafter"/>
</dbReference>
<feature type="transmembrane region" description="Helical" evidence="1">
    <location>
        <begin position="244"/>
        <end position="265"/>
    </location>
</feature>
<comment type="caution">
    <text evidence="3">The sequence shown here is derived from an EMBL/GenBank/DDBJ whole genome shotgun (WGS) entry which is preliminary data.</text>
</comment>
<dbReference type="Pfam" id="PF25044">
    <property type="entry name" value="DUF7789"/>
    <property type="match status" value="1"/>
</dbReference>
<feature type="transmembrane region" description="Helical" evidence="1">
    <location>
        <begin position="272"/>
        <end position="296"/>
    </location>
</feature>
<reference evidence="3" key="1">
    <citation type="submission" date="2019-10" db="EMBL/GenBank/DDBJ databases">
        <title>Conservation and host-specific expression of non-tandemly repeated heterogenous ribosome RNA gene in arbuscular mycorrhizal fungi.</title>
        <authorList>
            <person name="Maeda T."/>
            <person name="Kobayashi Y."/>
            <person name="Nakagawa T."/>
            <person name="Ezawa T."/>
            <person name="Yamaguchi K."/>
            <person name="Bino T."/>
            <person name="Nishimoto Y."/>
            <person name="Shigenobu S."/>
            <person name="Kawaguchi M."/>
        </authorList>
    </citation>
    <scope>NUCLEOTIDE SEQUENCE</scope>
    <source>
        <strain evidence="3">HR1</strain>
    </source>
</reference>
<dbReference type="InterPro" id="IPR040410">
    <property type="entry name" value="UPF0658_Golgi"/>
</dbReference>
<name>A0A8H3QXP8_9GLOM</name>
<dbReference type="PANTHER" id="PTHR34391:SF1">
    <property type="entry name" value="UPF0658 GOLGI APPARATUS MEMBRANE PROTEIN C1952.10C-RELATED"/>
    <property type="match status" value="1"/>
</dbReference>
<keyword evidence="1" id="KW-1133">Transmembrane helix</keyword>
<protein>
    <recommendedName>
        <fullName evidence="2">DUF7789 domain-containing protein</fullName>
    </recommendedName>
</protein>
<evidence type="ECO:0000313" key="3">
    <source>
        <dbReference type="EMBL" id="GES93214.1"/>
    </source>
</evidence>
<organism evidence="3 4">
    <name type="scientific">Rhizophagus clarus</name>
    <dbReference type="NCBI Taxonomy" id="94130"/>
    <lineage>
        <taxon>Eukaryota</taxon>
        <taxon>Fungi</taxon>
        <taxon>Fungi incertae sedis</taxon>
        <taxon>Mucoromycota</taxon>
        <taxon>Glomeromycotina</taxon>
        <taxon>Glomeromycetes</taxon>
        <taxon>Glomerales</taxon>
        <taxon>Glomeraceae</taxon>
        <taxon>Rhizophagus</taxon>
    </lineage>
</organism>
<evidence type="ECO:0000256" key="1">
    <source>
        <dbReference type="SAM" id="Phobius"/>
    </source>
</evidence>
<proteinExistence type="predicted"/>
<dbReference type="OrthoDB" id="2448307at2759"/>
<sequence>MRFDNKLWTRITESRWTILYISFAVSQMIIAIVIEAIILQQNENSYDILDNYINYDSKMNFEQIVYKNYTYTQYSKQFQSIIHGNIWFMVFEAFLTALCFSSVFFQNTIEVISIAIINVCLIFFAGVQIYQSNKWITRVNSQIELDAMDTPLTRDVITWEALQLVLMIGFTCASIVFGYKLYKQFGWNIYKEIGANIQMQRMYRTYLVFLLLLKLELLLLMGFQILNLVFLFSDDTGDDQTTTIIIQSIMVASVIPIVGLALWGVRRENKVAMFIFAIASGATIVNFLYILAKFIINRDEYLLTLLDILGILITIMSMVIAYLAMRNFDRGLKDHFQKRDHDDALTVIYYYEFKNFFFFCSVNFKFLKSLL</sequence>
<keyword evidence="1" id="KW-0812">Transmembrane</keyword>